<evidence type="ECO:0000256" key="2">
    <source>
        <dbReference type="ARBA" id="ARBA00023125"/>
    </source>
</evidence>
<comment type="caution">
    <text evidence="5">The sequence shown here is derived from an EMBL/GenBank/DDBJ whole genome shotgun (WGS) entry which is preliminary data.</text>
</comment>
<name>A0ABT8J9E5_9BACL</name>
<evidence type="ECO:0000313" key="6">
    <source>
        <dbReference type="Proteomes" id="UP001174205"/>
    </source>
</evidence>
<dbReference type="InterPro" id="IPR009057">
    <property type="entry name" value="Homeodomain-like_sf"/>
</dbReference>
<dbReference type="InterPro" id="IPR018060">
    <property type="entry name" value="HTH_AraC"/>
</dbReference>
<dbReference type="PANTHER" id="PTHR43280:SF28">
    <property type="entry name" value="HTH-TYPE TRANSCRIPTIONAL ACTIVATOR RHAS"/>
    <property type="match status" value="1"/>
</dbReference>
<keyword evidence="3" id="KW-0804">Transcription</keyword>
<gene>
    <name evidence="5" type="ORF">P5G61_10890</name>
</gene>
<dbReference type="Gene3D" id="1.10.10.60">
    <property type="entry name" value="Homeodomain-like"/>
    <property type="match status" value="2"/>
</dbReference>
<dbReference type="Pfam" id="PF12833">
    <property type="entry name" value="HTH_18"/>
    <property type="match status" value="1"/>
</dbReference>
<dbReference type="Proteomes" id="UP001174205">
    <property type="component" value="Unassembled WGS sequence"/>
</dbReference>
<dbReference type="SUPFAM" id="SSF46689">
    <property type="entry name" value="Homeodomain-like"/>
    <property type="match status" value="2"/>
</dbReference>
<dbReference type="SMART" id="SM00342">
    <property type="entry name" value="HTH_ARAC"/>
    <property type="match status" value="1"/>
</dbReference>
<feature type="domain" description="HTH araC/xylS-type" evidence="4">
    <location>
        <begin position="2"/>
        <end position="82"/>
    </location>
</feature>
<dbReference type="PANTHER" id="PTHR43280">
    <property type="entry name" value="ARAC-FAMILY TRANSCRIPTIONAL REGULATOR"/>
    <property type="match status" value="1"/>
</dbReference>
<dbReference type="EMBL" id="JAROCD010000005">
    <property type="protein sequence ID" value="MDN4601730.1"/>
    <property type="molecule type" value="Genomic_DNA"/>
</dbReference>
<evidence type="ECO:0000256" key="1">
    <source>
        <dbReference type="ARBA" id="ARBA00023015"/>
    </source>
</evidence>
<proteinExistence type="predicted"/>
<evidence type="ECO:0000256" key="3">
    <source>
        <dbReference type="ARBA" id="ARBA00023163"/>
    </source>
</evidence>
<evidence type="ECO:0000313" key="5">
    <source>
        <dbReference type="EMBL" id="MDN4601730.1"/>
    </source>
</evidence>
<protein>
    <submittedName>
        <fullName evidence="5">AraC family transcriptional regulator</fullName>
    </submittedName>
</protein>
<reference evidence="5" key="1">
    <citation type="submission" date="2023-03" db="EMBL/GenBank/DDBJ databases">
        <title>MT1 and MT2 Draft Genomes of Novel Species.</title>
        <authorList>
            <person name="Venkateswaran K."/>
        </authorList>
    </citation>
    <scope>NUCLEOTIDE SEQUENCE</scope>
    <source>
        <strain evidence="5">F6_3S_P_1C</strain>
    </source>
</reference>
<keyword evidence="2" id="KW-0238">DNA-binding</keyword>
<organism evidence="5 6">
    <name type="scientific">Paenibacillus vandeheii</name>
    <dbReference type="NCBI Taxonomy" id="3035917"/>
    <lineage>
        <taxon>Bacteria</taxon>
        <taxon>Bacillati</taxon>
        <taxon>Bacillota</taxon>
        <taxon>Bacilli</taxon>
        <taxon>Bacillales</taxon>
        <taxon>Paenibacillaceae</taxon>
        <taxon>Paenibacillus</taxon>
    </lineage>
</organism>
<accession>A0ABT8J9E5</accession>
<sequence length="121" mass="14394">MKDMVEWIHMHFADSIKLEDIARAGQLSRSETCRYFKQMLKTTPMQYVIDYRIRKSVEMLQIPDYSITQIAYEVGFNSTSYFINQGLDIEQKNEGFVIHPVSYYGYCFRADTLFQFVSPRY</sequence>
<keyword evidence="1" id="KW-0805">Transcription regulation</keyword>
<dbReference type="PROSITE" id="PS01124">
    <property type="entry name" value="HTH_ARAC_FAMILY_2"/>
    <property type="match status" value="1"/>
</dbReference>
<keyword evidence="6" id="KW-1185">Reference proteome</keyword>
<evidence type="ECO:0000259" key="4">
    <source>
        <dbReference type="PROSITE" id="PS01124"/>
    </source>
</evidence>